<sequence length="635" mass="73012">MLRNPHGSFFLCLKQCLVLMVFCTRPPPAVVRATASRPLFASLYAARRQPEYLRQSQLRGYHHTSYAPYNCPRSARTMGDLGSRLLAMRNLCQRHSQHTWAGRDYTERSIYHRAHRKGPLAAVESWREVSDDATSRGAPEPPPPWYRNPPTLDELKRLVDMYNMDGYGEENQEEEKDIEAESDTNTSEDDPQEWLTSPNEWDSDTNYTLGKLAKLLRQARPDSHVAFELYKSLPYPRVAYLDYKSIRKFLNCLAWMERKNEASMMRYLSVIDDMKACNMPIALADWSTAIHFAGRCFRKVDDSEVESALYVWREMEYEADVRGNRVTFSILFDIAAKAGKHRLADMILKEMESRKLKFDRHFHVSFIHYQGLRGDGDAVRKAYVNLVDSGGIVDTAVLNCVITALIAAGELPAAEQVFAGMKDLHNRGEAKTVPSQWSKRREIGKLLTRVSLLVKDPEQRALFQKATPVGPDHATFKILIRYHTITSGNIDRTSELLHEMGNDYQISPNGDLYYTLFHGFHNHGGIPYSSWTLVKLEELWAAYRNAIYNEVPEFKVDKAIAKAIILAFEKVVGGDRTWEVWEELKSMWKSPNAADLEEVNDRLMWLLQRRRGTDGVAIRITPGWDGWRGRDHRSR</sequence>
<dbReference type="Gene3D" id="1.25.40.10">
    <property type="entry name" value="Tetratricopeptide repeat domain"/>
    <property type="match status" value="2"/>
</dbReference>
<dbReference type="GeneID" id="92034310"/>
<keyword evidence="2" id="KW-0732">Signal</keyword>
<feature type="compositionally biased region" description="Acidic residues" evidence="1">
    <location>
        <begin position="168"/>
        <end position="192"/>
    </location>
</feature>
<feature type="chain" id="PRO_5045279687" description="Pentatricopeptide repeat protein" evidence="2">
    <location>
        <begin position="24"/>
        <end position="635"/>
    </location>
</feature>
<evidence type="ECO:0000256" key="1">
    <source>
        <dbReference type="SAM" id="MobiDB-lite"/>
    </source>
</evidence>
<feature type="region of interest" description="Disordered" evidence="1">
    <location>
        <begin position="123"/>
        <end position="151"/>
    </location>
</feature>
<name>A0ABR1LAP5_9PEZI</name>
<evidence type="ECO:0008006" key="5">
    <source>
        <dbReference type="Google" id="ProtNLM"/>
    </source>
</evidence>
<proteinExistence type="predicted"/>
<feature type="compositionally biased region" description="Basic and acidic residues" evidence="1">
    <location>
        <begin position="125"/>
        <end position="134"/>
    </location>
</feature>
<dbReference type="Proteomes" id="UP001360953">
    <property type="component" value="Unassembled WGS sequence"/>
</dbReference>
<protein>
    <recommendedName>
        <fullName evidence="5">Pentatricopeptide repeat protein</fullName>
    </recommendedName>
</protein>
<evidence type="ECO:0000256" key="2">
    <source>
        <dbReference type="SAM" id="SignalP"/>
    </source>
</evidence>
<evidence type="ECO:0000313" key="4">
    <source>
        <dbReference type="Proteomes" id="UP001360953"/>
    </source>
</evidence>
<gene>
    <name evidence="3" type="ORF">J3D65DRAFT_636433</name>
</gene>
<evidence type="ECO:0000313" key="3">
    <source>
        <dbReference type="EMBL" id="KAK7532312.1"/>
    </source>
</evidence>
<dbReference type="PANTHER" id="PTHR47938">
    <property type="entry name" value="RESPIRATORY COMPLEX I CHAPERONE (CIA84), PUTATIVE (AFU_ORTHOLOGUE AFUA_2G06020)-RELATED"/>
    <property type="match status" value="1"/>
</dbReference>
<feature type="region of interest" description="Disordered" evidence="1">
    <location>
        <begin position="168"/>
        <end position="202"/>
    </location>
</feature>
<accession>A0ABR1LAP5</accession>
<dbReference type="RefSeq" id="XP_066651980.1">
    <property type="nucleotide sequence ID" value="XM_066801404.1"/>
</dbReference>
<dbReference type="Pfam" id="PF01535">
    <property type="entry name" value="PPR"/>
    <property type="match status" value="1"/>
</dbReference>
<dbReference type="NCBIfam" id="TIGR00756">
    <property type="entry name" value="PPR"/>
    <property type="match status" value="1"/>
</dbReference>
<feature type="signal peptide" evidence="2">
    <location>
        <begin position="1"/>
        <end position="23"/>
    </location>
</feature>
<comment type="caution">
    <text evidence="3">The sequence shown here is derived from an EMBL/GenBank/DDBJ whole genome shotgun (WGS) entry which is preliminary data.</text>
</comment>
<dbReference type="InterPro" id="IPR002885">
    <property type="entry name" value="PPR_rpt"/>
</dbReference>
<organism evidence="3 4">
    <name type="scientific">Phyllosticta citribraziliensis</name>
    <dbReference type="NCBI Taxonomy" id="989973"/>
    <lineage>
        <taxon>Eukaryota</taxon>
        <taxon>Fungi</taxon>
        <taxon>Dikarya</taxon>
        <taxon>Ascomycota</taxon>
        <taxon>Pezizomycotina</taxon>
        <taxon>Dothideomycetes</taxon>
        <taxon>Dothideomycetes incertae sedis</taxon>
        <taxon>Botryosphaeriales</taxon>
        <taxon>Phyllostictaceae</taxon>
        <taxon>Phyllosticta</taxon>
    </lineage>
</organism>
<dbReference type="PANTHER" id="PTHR47938:SF35">
    <property type="entry name" value="PENTATRICOPEPTIDE REPEAT-CONTAINING PROTEIN 4, MITOCHONDRIAL-RELATED"/>
    <property type="match status" value="1"/>
</dbReference>
<reference evidence="3 4" key="1">
    <citation type="submission" date="2024-04" db="EMBL/GenBank/DDBJ databases">
        <title>Phyllosticta paracitricarpa is synonymous to the EU quarantine fungus P. citricarpa based on phylogenomic analyses.</title>
        <authorList>
            <consortium name="Lawrence Berkeley National Laboratory"/>
            <person name="Van ingen-buijs V.A."/>
            <person name="Van westerhoven A.C."/>
            <person name="Haridas S."/>
            <person name="Skiadas P."/>
            <person name="Martin F."/>
            <person name="Groenewald J.Z."/>
            <person name="Crous P.W."/>
            <person name="Seidl M.F."/>
        </authorList>
    </citation>
    <scope>NUCLEOTIDE SEQUENCE [LARGE SCALE GENOMIC DNA]</scope>
    <source>
        <strain evidence="3 4">CPC 17464</strain>
    </source>
</reference>
<dbReference type="InterPro" id="IPR011990">
    <property type="entry name" value="TPR-like_helical_dom_sf"/>
</dbReference>
<dbReference type="EMBL" id="JBBPEH010000011">
    <property type="protein sequence ID" value="KAK7532312.1"/>
    <property type="molecule type" value="Genomic_DNA"/>
</dbReference>
<keyword evidence="4" id="KW-1185">Reference proteome</keyword>